<dbReference type="PANTHER" id="PTHR30572">
    <property type="entry name" value="MEMBRANE COMPONENT OF TRANSPORTER-RELATED"/>
    <property type="match status" value="1"/>
</dbReference>
<accession>A0A3M9MZH8</accession>
<comment type="similarity">
    <text evidence="6">Belongs to the ABC-4 integral membrane protein family.</text>
</comment>
<dbReference type="EMBL" id="RJJD01000002">
    <property type="protein sequence ID" value="RNI30527.1"/>
    <property type="molecule type" value="Genomic_DNA"/>
</dbReference>
<keyword evidence="5 7" id="KW-0472">Membrane</keyword>
<keyword evidence="2" id="KW-1003">Cell membrane</keyword>
<feature type="domain" description="ABC3 transporter permease C-terminal" evidence="8">
    <location>
        <begin position="290"/>
        <end position="404"/>
    </location>
</feature>
<protein>
    <submittedName>
        <fullName evidence="10">FtsX-like permease family protein</fullName>
    </submittedName>
</protein>
<comment type="subcellular location">
    <subcellularLocation>
        <location evidence="1">Cell membrane</location>
        <topology evidence="1">Multi-pass membrane protein</topology>
    </subcellularLocation>
</comment>
<dbReference type="Proteomes" id="UP000272117">
    <property type="component" value="Unassembled WGS sequence"/>
</dbReference>
<organism evidence="10 11">
    <name type="scientific">Rufibacter latericius</name>
    <dbReference type="NCBI Taxonomy" id="2487040"/>
    <lineage>
        <taxon>Bacteria</taxon>
        <taxon>Pseudomonadati</taxon>
        <taxon>Bacteroidota</taxon>
        <taxon>Cytophagia</taxon>
        <taxon>Cytophagales</taxon>
        <taxon>Hymenobacteraceae</taxon>
        <taxon>Rufibacter</taxon>
    </lineage>
</organism>
<feature type="transmembrane region" description="Helical" evidence="7">
    <location>
        <begin position="289"/>
        <end position="312"/>
    </location>
</feature>
<evidence type="ECO:0000256" key="7">
    <source>
        <dbReference type="SAM" id="Phobius"/>
    </source>
</evidence>
<dbReference type="InterPro" id="IPR025857">
    <property type="entry name" value="MacB_PCD"/>
</dbReference>
<reference evidence="10 11" key="1">
    <citation type="submission" date="2018-11" db="EMBL/GenBank/DDBJ databases">
        <title>Rufibacter latericius sp. nov., isolated from water in Baiyang Lake.</title>
        <authorList>
            <person name="Yang Y."/>
        </authorList>
    </citation>
    <scope>NUCLEOTIDE SEQUENCE [LARGE SCALE GENOMIC DNA]</scope>
    <source>
        <strain evidence="10 11">R-22-1c-1</strain>
    </source>
</reference>
<feature type="transmembrane region" description="Helical" evidence="7">
    <location>
        <begin position="21"/>
        <end position="42"/>
    </location>
</feature>
<dbReference type="InterPro" id="IPR050250">
    <property type="entry name" value="Macrolide_Exporter_MacB"/>
</dbReference>
<dbReference type="InterPro" id="IPR003838">
    <property type="entry name" value="ABC3_permease_C"/>
</dbReference>
<feature type="domain" description="MacB-like periplasmic core" evidence="9">
    <location>
        <begin position="21"/>
        <end position="219"/>
    </location>
</feature>
<evidence type="ECO:0000259" key="8">
    <source>
        <dbReference type="Pfam" id="PF02687"/>
    </source>
</evidence>
<dbReference type="Pfam" id="PF12704">
    <property type="entry name" value="MacB_PCD"/>
    <property type="match status" value="1"/>
</dbReference>
<dbReference type="GO" id="GO:0005886">
    <property type="term" value="C:plasma membrane"/>
    <property type="evidence" value="ECO:0007669"/>
    <property type="project" value="UniProtKB-SubCell"/>
</dbReference>
<keyword evidence="11" id="KW-1185">Reference proteome</keyword>
<evidence type="ECO:0000256" key="5">
    <source>
        <dbReference type="ARBA" id="ARBA00023136"/>
    </source>
</evidence>
<keyword evidence="4 7" id="KW-1133">Transmembrane helix</keyword>
<dbReference type="GO" id="GO:0022857">
    <property type="term" value="F:transmembrane transporter activity"/>
    <property type="evidence" value="ECO:0007669"/>
    <property type="project" value="TreeGrafter"/>
</dbReference>
<dbReference type="AlphaFoldDB" id="A0A3M9MZH8"/>
<dbReference type="RefSeq" id="WP_123125744.1">
    <property type="nucleotide sequence ID" value="NZ_RJJD01000002.1"/>
</dbReference>
<dbReference type="PANTHER" id="PTHR30572:SF4">
    <property type="entry name" value="ABC TRANSPORTER PERMEASE YTRF"/>
    <property type="match status" value="1"/>
</dbReference>
<evidence type="ECO:0000256" key="6">
    <source>
        <dbReference type="ARBA" id="ARBA00038076"/>
    </source>
</evidence>
<evidence type="ECO:0000256" key="4">
    <source>
        <dbReference type="ARBA" id="ARBA00022989"/>
    </source>
</evidence>
<evidence type="ECO:0000259" key="9">
    <source>
        <dbReference type="Pfam" id="PF12704"/>
    </source>
</evidence>
<name>A0A3M9MZH8_9BACT</name>
<proteinExistence type="inferred from homology"/>
<dbReference type="OrthoDB" id="9770036at2"/>
<evidence type="ECO:0000313" key="10">
    <source>
        <dbReference type="EMBL" id="RNI30527.1"/>
    </source>
</evidence>
<evidence type="ECO:0000313" key="11">
    <source>
        <dbReference type="Proteomes" id="UP000272117"/>
    </source>
</evidence>
<dbReference type="Pfam" id="PF02687">
    <property type="entry name" value="FtsX"/>
    <property type="match status" value="1"/>
</dbReference>
<evidence type="ECO:0000256" key="2">
    <source>
        <dbReference type="ARBA" id="ARBA00022475"/>
    </source>
</evidence>
<feature type="transmembrane region" description="Helical" evidence="7">
    <location>
        <begin position="374"/>
        <end position="394"/>
    </location>
</feature>
<evidence type="ECO:0000256" key="1">
    <source>
        <dbReference type="ARBA" id="ARBA00004651"/>
    </source>
</evidence>
<gene>
    <name evidence="10" type="ORF">EFB08_04535</name>
</gene>
<feature type="transmembrane region" description="Helical" evidence="7">
    <location>
        <begin position="333"/>
        <end position="362"/>
    </location>
</feature>
<sequence>MDLLENTKEGFRSIKGNLLRTVLTALIISIGIMSLVGILTAIEGIKYSVSSTFSSLGANSFDIEKKWEGGGMQGGRQNKVYPNITEFQARQYKELMADKARVSLSTWVSGNVSVKAGSIKTNPNMGLIGGDENYLVNENYDLELGRPFSNLEIESGAPVAIIGDEVAEKLFPKQSPEGKSMILMGRRFKVIGKIKSTGGGLGGGGSNRRIIIPLETATQIPTPNPLTFEIKSAILNESSLAFAMEEATGIMRKVRQDQLGQEDSFKITRSDSVEQELNNITGYLKTGGFLVGFITLLGASIGLMNIMMVSVTERTREIGIRKALGATIKQIRLQFLIEAIVICVLGGIVGILLGILMGNGIAMLIGKGEFFVPWLWMIVGMLICITVGLVSGYYPAYKASKLDPIESLRYE</sequence>
<keyword evidence="3 7" id="KW-0812">Transmembrane</keyword>
<evidence type="ECO:0000256" key="3">
    <source>
        <dbReference type="ARBA" id="ARBA00022692"/>
    </source>
</evidence>
<comment type="caution">
    <text evidence="10">The sequence shown here is derived from an EMBL/GenBank/DDBJ whole genome shotgun (WGS) entry which is preliminary data.</text>
</comment>